<dbReference type="InterPro" id="IPR052532">
    <property type="entry name" value="SUA5_domain"/>
</dbReference>
<evidence type="ECO:0000313" key="2">
    <source>
        <dbReference type="EMBL" id="SSA39138.1"/>
    </source>
</evidence>
<dbReference type="SUPFAM" id="SSF55821">
    <property type="entry name" value="YrdC/RibB"/>
    <property type="match status" value="1"/>
</dbReference>
<feature type="domain" description="YrdC-like" evidence="1">
    <location>
        <begin position="14"/>
        <end position="200"/>
    </location>
</feature>
<evidence type="ECO:0000259" key="1">
    <source>
        <dbReference type="PROSITE" id="PS51163"/>
    </source>
</evidence>
<keyword evidence="3" id="KW-1185">Reference proteome</keyword>
<name>A0A2Y9A6W5_9MICO</name>
<gene>
    <name evidence="2" type="ORF">SAMN05216184_10254</name>
</gene>
<organism evidence="2 3">
    <name type="scientific">Georgenia satyanarayanai</name>
    <dbReference type="NCBI Taxonomy" id="860221"/>
    <lineage>
        <taxon>Bacteria</taxon>
        <taxon>Bacillati</taxon>
        <taxon>Actinomycetota</taxon>
        <taxon>Actinomycetes</taxon>
        <taxon>Micrococcales</taxon>
        <taxon>Bogoriellaceae</taxon>
        <taxon>Georgenia</taxon>
    </lineage>
</organism>
<reference evidence="2 3" key="1">
    <citation type="submission" date="2016-10" db="EMBL/GenBank/DDBJ databases">
        <authorList>
            <person name="Cai Z."/>
        </authorList>
    </citation>
    <scope>NUCLEOTIDE SEQUENCE [LARGE SCALE GENOMIC DNA]</scope>
    <source>
        <strain evidence="2 3">CGMCC 1.10826</strain>
    </source>
</reference>
<dbReference type="OrthoDB" id="9781656at2"/>
<sequence length="206" mass="22336">MARYIELHPQDPQPRRLAQVTEALRDGGLIAYPTDSGYALGARLGSKEALDRIRTIRRLDDKHHFTLMCATLAQAGTFVILDNAAFRLVKSLTPGPYTFIVKATKEVPRMMLQPKKLTVGVRVPDHRVPLALLSELGEPMLTSSLILPGSAETMSEGWVVNDEIGHLVDVVVDAPVASVEPTTVVDLTGGTPEVVRAGAGDTSRFE</sequence>
<dbReference type="AlphaFoldDB" id="A0A2Y9A6W5"/>
<dbReference type="GO" id="GO:0003725">
    <property type="term" value="F:double-stranded RNA binding"/>
    <property type="evidence" value="ECO:0007669"/>
    <property type="project" value="InterPro"/>
</dbReference>
<dbReference type="Gene3D" id="3.90.870.10">
    <property type="entry name" value="DHBP synthase"/>
    <property type="match status" value="1"/>
</dbReference>
<dbReference type="PROSITE" id="PS51163">
    <property type="entry name" value="YRDC"/>
    <property type="match status" value="1"/>
</dbReference>
<dbReference type="PANTHER" id="PTHR42828">
    <property type="entry name" value="DHBP SYNTHASE RIBB-LIKE ALPHA/BETA DOMAIN-CONTAINING PROTEIN"/>
    <property type="match status" value="1"/>
</dbReference>
<protein>
    <submittedName>
        <fullName evidence="2">tRNA threonylcarbamoyl adenosine modification protein, Sua5/YciO/YrdC/YwlC family</fullName>
    </submittedName>
</protein>
<dbReference type="RefSeq" id="WP_110851403.1">
    <property type="nucleotide sequence ID" value="NZ_QKLZ01000002.1"/>
</dbReference>
<dbReference type="InterPro" id="IPR006070">
    <property type="entry name" value="Sua5-like_dom"/>
</dbReference>
<proteinExistence type="predicted"/>
<dbReference type="PANTHER" id="PTHR42828:SF3">
    <property type="entry name" value="THREONYLCARBAMOYL-AMP SYNTHASE"/>
    <property type="match status" value="1"/>
</dbReference>
<dbReference type="EMBL" id="UETB01000002">
    <property type="protein sequence ID" value="SSA39138.1"/>
    <property type="molecule type" value="Genomic_DNA"/>
</dbReference>
<dbReference type="Proteomes" id="UP000250222">
    <property type="component" value="Unassembled WGS sequence"/>
</dbReference>
<dbReference type="NCBIfam" id="TIGR00057">
    <property type="entry name" value="L-threonylcarbamoyladenylate synthase"/>
    <property type="match status" value="1"/>
</dbReference>
<dbReference type="Pfam" id="PF01300">
    <property type="entry name" value="Sua5_yciO_yrdC"/>
    <property type="match status" value="1"/>
</dbReference>
<accession>A0A2Y9A6W5</accession>
<evidence type="ECO:0000313" key="3">
    <source>
        <dbReference type="Proteomes" id="UP000250222"/>
    </source>
</evidence>
<dbReference type="InterPro" id="IPR017945">
    <property type="entry name" value="DHBP_synth_RibB-like_a/b_dom"/>
</dbReference>